<dbReference type="AlphaFoldDB" id="A0A4Z2IJY5"/>
<evidence type="ECO:0000313" key="2">
    <source>
        <dbReference type="Proteomes" id="UP000314294"/>
    </source>
</evidence>
<dbReference type="EMBL" id="SRLO01000080">
    <property type="protein sequence ID" value="TNN77784.1"/>
    <property type="molecule type" value="Genomic_DNA"/>
</dbReference>
<name>A0A4Z2IJY5_9TELE</name>
<dbReference type="Proteomes" id="UP000314294">
    <property type="component" value="Unassembled WGS sequence"/>
</dbReference>
<organism evidence="1 2">
    <name type="scientific">Liparis tanakae</name>
    <name type="common">Tanaka's snailfish</name>
    <dbReference type="NCBI Taxonomy" id="230148"/>
    <lineage>
        <taxon>Eukaryota</taxon>
        <taxon>Metazoa</taxon>
        <taxon>Chordata</taxon>
        <taxon>Craniata</taxon>
        <taxon>Vertebrata</taxon>
        <taxon>Euteleostomi</taxon>
        <taxon>Actinopterygii</taxon>
        <taxon>Neopterygii</taxon>
        <taxon>Teleostei</taxon>
        <taxon>Neoteleostei</taxon>
        <taxon>Acanthomorphata</taxon>
        <taxon>Eupercaria</taxon>
        <taxon>Perciformes</taxon>
        <taxon>Cottioidei</taxon>
        <taxon>Cottales</taxon>
        <taxon>Liparidae</taxon>
        <taxon>Liparis</taxon>
    </lineage>
</organism>
<comment type="caution">
    <text evidence="1">The sequence shown here is derived from an EMBL/GenBank/DDBJ whole genome shotgun (WGS) entry which is preliminary data.</text>
</comment>
<sequence length="107" mass="11929">MESVIYGVRLSLDFKRTERHTGCLLFIALPFLADGCPHAINKQTERRFIGEEEEGGCLRVGVTGRLRRGGAEQTGEVQLRINNMKIINRLLSERLALPSAACLSVFI</sequence>
<reference evidence="1 2" key="1">
    <citation type="submission" date="2019-03" db="EMBL/GenBank/DDBJ databases">
        <title>First draft genome of Liparis tanakae, snailfish: a comprehensive survey of snailfish specific genes.</title>
        <authorList>
            <person name="Kim W."/>
            <person name="Song I."/>
            <person name="Jeong J.-H."/>
            <person name="Kim D."/>
            <person name="Kim S."/>
            <person name="Ryu S."/>
            <person name="Song J.Y."/>
            <person name="Lee S.K."/>
        </authorList>
    </citation>
    <scope>NUCLEOTIDE SEQUENCE [LARGE SCALE GENOMIC DNA]</scope>
    <source>
        <tissue evidence="1">Muscle</tissue>
    </source>
</reference>
<protein>
    <submittedName>
        <fullName evidence="1">Uncharacterized protein</fullName>
    </submittedName>
</protein>
<keyword evidence="2" id="KW-1185">Reference proteome</keyword>
<evidence type="ECO:0000313" key="1">
    <source>
        <dbReference type="EMBL" id="TNN77784.1"/>
    </source>
</evidence>
<accession>A0A4Z2IJY5</accession>
<proteinExistence type="predicted"/>
<gene>
    <name evidence="1" type="ORF">EYF80_012082</name>
</gene>